<dbReference type="PANTHER" id="PTHR43737">
    <property type="entry name" value="BLL7424 PROTEIN"/>
    <property type="match status" value="1"/>
</dbReference>
<name>A0A1P8JZD2_9BURK</name>
<reference evidence="1 2" key="1">
    <citation type="submission" date="2017-01" db="EMBL/GenBank/DDBJ databases">
        <authorList>
            <person name="Mah S.A."/>
            <person name="Swanson W.J."/>
            <person name="Moy G.W."/>
            <person name="Vacquier V.D."/>
        </authorList>
    </citation>
    <scope>NUCLEOTIDE SEQUENCE [LARGE SCALE GENOMIC DNA]</scope>
    <source>
        <strain evidence="1 2">DCY110</strain>
    </source>
</reference>
<dbReference type="PANTHER" id="PTHR43737:SF1">
    <property type="entry name" value="DUF1501 DOMAIN-CONTAINING PROTEIN"/>
    <property type="match status" value="1"/>
</dbReference>
<dbReference type="EMBL" id="CP019236">
    <property type="protein sequence ID" value="APW39108.1"/>
    <property type="molecule type" value="Genomic_DNA"/>
</dbReference>
<protein>
    <recommendedName>
        <fullName evidence="3">Tat pathway signal protein</fullName>
    </recommendedName>
</protein>
<gene>
    <name evidence="1" type="ORF">RD110_19395</name>
</gene>
<dbReference type="InterPro" id="IPR010869">
    <property type="entry name" value="DUF1501"/>
</dbReference>
<sequence length="399" mass="43072">MKRRHLLGSLAVLPFGTYAGELMAAPAARSRLLLVFLRGAYDAASLLVPTSSPFYLEARPDIAIRRPGPESDTALPLDADWGLHPALRASVYPMFQKGEASFIPFAGTEDLSRSHFESQDSLELGQPLQARRNFRSGFLNRLATVVQGAQPMAFTDRLPLVLQGQVEVPNTSLASLAKPAVDARQAAIISAMYQGTPLAAPVASGFALRDEVNREIGAEMLAASRGAISARGFELEAQRIARLMRERFNLGFVDVGGWDTHVNQGGASGYLASRLDQLGRGLAAFAEAMGPAWRDTTVVVVSEFGRTFRQNGNRGTDHGHGSVYWVLGGGLRSNGDGAGRIAGEQVRVEAATLFQQRDYPVLNECRAVLAGLFQRQFGLNPGQLQQVFDGVAPRDLQLI</sequence>
<evidence type="ECO:0008006" key="3">
    <source>
        <dbReference type="Google" id="ProtNLM"/>
    </source>
</evidence>
<proteinExistence type="predicted"/>
<dbReference type="Proteomes" id="UP000186609">
    <property type="component" value="Chromosome"/>
</dbReference>
<dbReference type="KEGG" id="rhy:RD110_19395"/>
<organism evidence="1 2">
    <name type="scientific">Rhodoferax koreensis</name>
    <dbReference type="NCBI Taxonomy" id="1842727"/>
    <lineage>
        <taxon>Bacteria</taxon>
        <taxon>Pseudomonadati</taxon>
        <taxon>Pseudomonadota</taxon>
        <taxon>Betaproteobacteria</taxon>
        <taxon>Burkholderiales</taxon>
        <taxon>Comamonadaceae</taxon>
        <taxon>Rhodoferax</taxon>
    </lineage>
</organism>
<keyword evidence="2" id="KW-1185">Reference proteome</keyword>
<dbReference type="STRING" id="1842727.RD110_19395"/>
<dbReference type="AlphaFoldDB" id="A0A1P8JZD2"/>
<dbReference type="OrthoDB" id="9779968at2"/>
<dbReference type="RefSeq" id="WP_076201222.1">
    <property type="nucleotide sequence ID" value="NZ_CP019236.1"/>
</dbReference>
<evidence type="ECO:0000313" key="1">
    <source>
        <dbReference type="EMBL" id="APW39108.1"/>
    </source>
</evidence>
<accession>A0A1P8JZD2</accession>
<dbReference type="Pfam" id="PF07394">
    <property type="entry name" value="DUF1501"/>
    <property type="match status" value="1"/>
</dbReference>
<evidence type="ECO:0000313" key="2">
    <source>
        <dbReference type="Proteomes" id="UP000186609"/>
    </source>
</evidence>